<evidence type="ECO:0000256" key="4">
    <source>
        <dbReference type="ARBA" id="ARBA00022452"/>
    </source>
</evidence>
<dbReference type="Pfam" id="PF02321">
    <property type="entry name" value="OEP"/>
    <property type="match status" value="2"/>
</dbReference>
<dbReference type="Gene3D" id="1.20.1600.10">
    <property type="entry name" value="Outer membrane efflux proteins (OEP)"/>
    <property type="match status" value="1"/>
</dbReference>
<keyword evidence="4" id="KW-1134">Transmembrane beta strand</keyword>
<name>A0A1D9PAQ8_9FLAO</name>
<reference evidence="9 10" key="1">
    <citation type="submission" date="2016-10" db="EMBL/GenBank/DDBJ databases">
        <title>Complete Genome Sequence of Flavobacterium sp. PK15.</title>
        <authorList>
            <person name="Ekwe A."/>
            <person name="Kim S.B."/>
        </authorList>
    </citation>
    <scope>NUCLEOTIDE SEQUENCE [LARGE SCALE GENOMIC DNA]</scope>
    <source>
        <strain evidence="9 10">PK15</strain>
    </source>
</reference>
<comment type="similarity">
    <text evidence="2">Belongs to the outer membrane factor (OMF) (TC 1.B.17) family.</text>
</comment>
<evidence type="ECO:0000256" key="7">
    <source>
        <dbReference type="ARBA" id="ARBA00023237"/>
    </source>
</evidence>
<keyword evidence="3" id="KW-0813">Transport</keyword>
<dbReference type="EMBL" id="CP017774">
    <property type="protein sequence ID" value="AOZ99658.1"/>
    <property type="molecule type" value="Genomic_DNA"/>
</dbReference>
<dbReference type="KEGG" id="fcm:BIW12_09505"/>
<evidence type="ECO:0000256" key="6">
    <source>
        <dbReference type="ARBA" id="ARBA00023136"/>
    </source>
</evidence>
<keyword evidence="10" id="KW-1185">Reference proteome</keyword>
<dbReference type="AlphaFoldDB" id="A0A1D9PAQ8"/>
<sequence length="469" mass="53977">MKYLILFLLHFTFILQAQQTNGETEAPKQSEFTFNEYLGYVKKFHPLVKTANLEISKAQANLMTARGAFDPKIGVDFDKKQFKGTDYYSILNSSFKIPTWYGIEIKAGFDQNEGYYLNPENTVPNPGLTSFGISVPVGQGLFINQRMADLRKAKMQIQLSQAERKLQAVAILYDASVAYFNWKKNYDEFQMYSQYTTNAQTRYNAILTSIEQGDKRAIDSVEAGISLKSRQLSLENSKLKLYKAKLELSNFLWLENLIPMELSETLFPEQQIENTIQETLKTNDLLTQDFTIDNHPKINAIETKIDMLEVEQKLKANMLLPKIDLSYSYLSEPQYIDNYKFENYKIGVNFSYPIFLRKERGGLKLAKYKIQETTNSLNLERLQLSNKIKAQKEVISSLNKQYILANDLVANYKTMLQSEERLFSFGESSLFLINSRESSLITAQLNAIALRNEFCNSNSELYKIIANPD</sequence>
<keyword evidence="5" id="KW-0812">Transmembrane</keyword>
<dbReference type="SUPFAM" id="SSF56954">
    <property type="entry name" value="Outer membrane efflux proteins (OEP)"/>
    <property type="match status" value="1"/>
</dbReference>
<dbReference type="InterPro" id="IPR051906">
    <property type="entry name" value="TolC-like"/>
</dbReference>
<dbReference type="PANTHER" id="PTHR30026">
    <property type="entry name" value="OUTER MEMBRANE PROTEIN TOLC"/>
    <property type="match status" value="1"/>
</dbReference>
<evidence type="ECO:0000256" key="5">
    <source>
        <dbReference type="ARBA" id="ARBA00022692"/>
    </source>
</evidence>
<evidence type="ECO:0000256" key="1">
    <source>
        <dbReference type="ARBA" id="ARBA00004442"/>
    </source>
</evidence>
<comment type="subcellular location">
    <subcellularLocation>
        <location evidence="1">Cell outer membrane</location>
    </subcellularLocation>
</comment>
<evidence type="ECO:0000313" key="10">
    <source>
        <dbReference type="Proteomes" id="UP000178198"/>
    </source>
</evidence>
<dbReference type="OrthoDB" id="581172at2"/>
<dbReference type="GO" id="GO:0015288">
    <property type="term" value="F:porin activity"/>
    <property type="evidence" value="ECO:0007669"/>
    <property type="project" value="TreeGrafter"/>
</dbReference>
<dbReference type="InterPro" id="IPR003423">
    <property type="entry name" value="OMP_efflux"/>
</dbReference>
<protein>
    <submittedName>
        <fullName evidence="9">Transporter</fullName>
    </submittedName>
</protein>
<dbReference type="RefSeq" id="WP_071184906.1">
    <property type="nucleotide sequence ID" value="NZ_CP017774.1"/>
</dbReference>
<accession>A0A1D9PAQ8</accession>
<evidence type="ECO:0000313" key="9">
    <source>
        <dbReference type="EMBL" id="AOZ99658.1"/>
    </source>
</evidence>
<keyword evidence="7" id="KW-0998">Cell outer membrane</keyword>
<organism evidence="9 10">
    <name type="scientific">Flavobacterium commune</name>
    <dbReference type="NCBI Taxonomy" id="1306519"/>
    <lineage>
        <taxon>Bacteria</taxon>
        <taxon>Pseudomonadati</taxon>
        <taxon>Bacteroidota</taxon>
        <taxon>Flavobacteriia</taxon>
        <taxon>Flavobacteriales</taxon>
        <taxon>Flavobacteriaceae</taxon>
        <taxon>Flavobacterium</taxon>
    </lineage>
</organism>
<evidence type="ECO:0000256" key="2">
    <source>
        <dbReference type="ARBA" id="ARBA00007613"/>
    </source>
</evidence>
<feature type="signal peptide" evidence="8">
    <location>
        <begin position="1"/>
        <end position="17"/>
    </location>
</feature>
<keyword evidence="8" id="KW-0732">Signal</keyword>
<proteinExistence type="inferred from homology"/>
<dbReference type="GO" id="GO:0009279">
    <property type="term" value="C:cell outer membrane"/>
    <property type="evidence" value="ECO:0007669"/>
    <property type="project" value="UniProtKB-SubCell"/>
</dbReference>
<keyword evidence="6" id="KW-0472">Membrane</keyword>
<dbReference type="PANTHER" id="PTHR30026:SF20">
    <property type="entry name" value="OUTER MEMBRANE PROTEIN TOLC"/>
    <property type="match status" value="1"/>
</dbReference>
<dbReference type="STRING" id="1306519.BIW12_09505"/>
<dbReference type="GO" id="GO:0015562">
    <property type="term" value="F:efflux transmembrane transporter activity"/>
    <property type="evidence" value="ECO:0007669"/>
    <property type="project" value="InterPro"/>
</dbReference>
<dbReference type="GO" id="GO:1990281">
    <property type="term" value="C:efflux pump complex"/>
    <property type="evidence" value="ECO:0007669"/>
    <property type="project" value="TreeGrafter"/>
</dbReference>
<feature type="chain" id="PRO_5009444492" evidence="8">
    <location>
        <begin position="18"/>
        <end position="469"/>
    </location>
</feature>
<evidence type="ECO:0000256" key="3">
    <source>
        <dbReference type="ARBA" id="ARBA00022448"/>
    </source>
</evidence>
<gene>
    <name evidence="9" type="ORF">BIW12_09505</name>
</gene>
<evidence type="ECO:0000256" key="8">
    <source>
        <dbReference type="SAM" id="SignalP"/>
    </source>
</evidence>
<dbReference type="Proteomes" id="UP000178198">
    <property type="component" value="Chromosome"/>
</dbReference>